<keyword evidence="3" id="KW-0227">DNA damage</keyword>
<reference evidence="10 11" key="2">
    <citation type="journal article" date="2024" name="Int. J. Syst. Evol. Microbiol.">
        <title>Promethearchaeum syntrophicum gen. nov., sp. nov., an anaerobic, obligately syntrophic archaeon, the first isolate of the lineage 'Asgard' archaea, and proposal of the new archaeal phylum Promethearchaeota phyl. nov. and kingdom Promethearchaeati regn. nov.</title>
        <authorList>
            <person name="Imachi H."/>
            <person name="Nobu M.K."/>
            <person name="Kato S."/>
            <person name="Takaki Y."/>
            <person name="Miyazaki M."/>
            <person name="Miyata M."/>
            <person name="Ogawara M."/>
            <person name="Saito Y."/>
            <person name="Sakai S."/>
            <person name="Tahara Y.O."/>
            <person name="Takano Y."/>
            <person name="Tasumi E."/>
            <person name="Uematsu K."/>
            <person name="Yoshimura T."/>
            <person name="Itoh T."/>
            <person name="Ohkuma M."/>
            <person name="Takai K."/>
        </authorList>
    </citation>
    <scope>NUCLEOTIDE SEQUENCE [LARGE SCALE GENOMIC DNA]</scope>
    <source>
        <strain evidence="10 11">MK-D1</strain>
    </source>
</reference>
<evidence type="ECO:0000256" key="9">
    <source>
        <dbReference type="ARBA" id="ARBA00044632"/>
    </source>
</evidence>
<accession>A0A5B9DBV7</accession>
<keyword evidence="11" id="KW-1185">Reference proteome</keyword>
<evidence type="ECO:0000256" key="5">
    <source>
        <dbReference type="ARBA" id="ARBA00023204"/>
    </source>
</evidence>
<evidence type="ECO:0000313" key="10">
    <source>
        <dbReference type="EMBL" id="QEE16465.2"/>
    </source>
</evidence>
<evidence type="ECO:0000256" key="1">
    <source>
        <dbReference type="ARBA" id="ARBA00010679"/>
    </source>
</evidence>
<keyword evidence="5" id="KW-0234">DNA repair</keyword>
<dbReference type="GO" id="GO:0006284">
    <property type="term" value="P:base-excision repair"/>
    <property type="evidence" value="ECO:0007669"/>
    <property type="project" value="InterPro"/>
</dbReference>
<dbReference type="Pfam" id="PF07934">
    <property type="entry name" value="OGG_N"/>
    <property type="match status" value="1"/>
</dbReference>
<dbReference type="InterPro" id="IPR012904">
    <property type="entry name" value="OGG_N"/>
</dbReference>
<dbReference type="GO" id="GO:0003684">
    <property type="term" value="F:damaged DNA binding"/>
    <property type="evidence" value="ECO:0007669"/>
    <property type="project" value="InterPro"/>
</dbReference>
<name>A0A5B9DBV7_9ARCH</name>
<dbReference type="InterPro" id="IPR003265">
    <property type="entry name" value="HhH-GPD_domain"/>
</dbReference>
<protein>
    <recommendedName>
        <fullName evidence="2">DNA-(apurinic or apyrimidinic site) lyase</fullName>
        <ecNumber evidence="2">4.2.99.18</ecNumber>
    </recommendedName>
</protein>
<keyword evidence="6" id="KW-0456">Lyase</keyword>
<dbReference type="EC" id="4.2.99.18" evidence="2"/>
<reference evidence="10 11" key="1">
    <citation type="journal article" date="2020" name="Nature">
        <title>Isolation of an archaeon at the prokaryote-eukaryote interface.</title>
        <authorList>
            <person name="Imachi H."/>
            <person name="Nobu M.K."/>
            <person name="Nakahara N."/>
            <person name="Morono Y."/>
            <person name="Ogawara M."/>
            <person name="Takaki Y."/>
            <person name="Takano Y."/>
            <person name="Uematsu K."/>
            <person name="Ikuta T."/>
            <person name="Ito M."/>
            <person name="Matsui Y."/>
            <person name="Miyazaki M."/>
            <person name="Murata K."/>
            <person name="Saito Y."/>
            <person name="Sakai S."/>
            <person name="Song C."/>
            <person name="Tasumi E."/>
            <person name="Yamanaka Y."/>
            <person name="Yamaguchi T."/>
            <person name="Kamagata Y."/>
            <person name="Tamaki H."/>
            <person name="Takai K."/>
        </authorList>
    </citation>
    <scope>NUCLEOTIDE SEQUENCE [LARGE SCALE GENOMIC DNA]</scope>
    <source>
        <strain evidence="10 11">MK-D1</strain>
    </source>
</reference>
<dbReference type="Gene3D" id="1.10.340.30">
    <property type="entry name" value="Hypothetical protein, domain 2"/>
    <property type="match status" value="1"/>
</dbReference>
<evidence type="ECO:0000256" key="3">
    <source>
        <dbReference type="ARBA" id="ARBA00022763"/>
    </source>
</evidence>
<dbReference type="PANTHER" id="PTHR10242">
    <property type="entry name" value="8-OXOGUANINE DNA GLYCOSYLASE"/>
    <property type="match status" value="1"/>
</dbReference>
<evidence type="ECO:0000256" key="7">
    <source>
        <dbReference type="ARBA" id="ARBA00023268"/>
    </source>
</evidence>
<comment type="catalytic activity">
    <reaction evidence="9">
        <text>2'-deoxyribonucleotide-(2'-deoxyribose 5'-phosphate)-2'-deoxyribonucleotide-DNA = a 3'-end 2'-deoxyribonucleotide-(2,3-dehydro-2,3-deoxyribose 5'-phosphate)-DNA + a 5'-end 5'-phospho-2'-deoxyribonucleoside-DNA + H(+)</text>
        <dbReference type="Rhea" id="RHEA:66592"/>
        <dbReference type="Rhea" id="RHEA-COMP:13180"/>
        <dbReference type="Rhea" id="RHEA-COMP:16897"/>
        <dbReference type="Rhea" id="RHEA-COMP:17067"/>
        <dbReference type="ChEBI" id="CHEBI:15378"/>
        <dbReference type="ChEBI" id="CHEBI:136412"/>
        <dbReference type="ChEBI" id="CHEBI:157695"/>
        <dbReference type="ChEBI" id="CHEBI:167181"/>
        <dbReference type="EC" id="4.2.99.18"/>
    </reaction>
</comment>
<dbReference type="InterPro" id="IPR023170">
    <property type="entry name" value="HhH_base_excis_C"/>
</dbReference>
<evidence type="ECO:0000313" key="11">
    <source>
        <dbReference type="Proteomes" id="UP000321408"/>
    </source>
</evidence>
<dbReference type="SUPFAM" id="SSF48150">
    <property type="entry name" value="DNA-glycosylase"/>
    <property type="match status" value="1"/>
</dbReference>
<dbReference type="GO" id="GO:0008534">
    <property type="term" value="F:oxidized purine nucleobase lesion DNA N-glycosylase activity"/>
    <property type="evidence" value="ECO:0007669"/>
    <property type="project" value="InterPro"/>
</dbReference>
<dbReference type="AlphaFoldDB" id="A0A5B9DBV7"/>
<dbReference type="Pfam" id="PF00730">
    <property type="entry name" value="HhH-GPD"/>
    <property type="match status" value="1"/>
</dbReference>
<dbReference type="Gene3D" id="3.30.310.260">
    <property type="match status" value="1"/>
</dbReference>
<dbReference type="KEGG" id="psyt:DSAG12_02295"/>
<evidence type="ECO:0000256" key="4">
    <source>
        <dbReference type="ARBA" id="ARBA00022801"/>
    </source>
</evidence>
<sequence length="289" mass="34154">MVELIFSGIFDMVKTFECGQIFRFETIDFGKTYFGALHDRIIKITQKDPHTLIFSSNINSNLEKLLKIFFRTHDNYLDMQKSIKIDNLMKKVVDFSNGLHLLNQDNFECSISYILSQCSNIPRIKRNLKDLGKLYGKQVMFEDKEFFLFPTRSDLITVTEEEFRDLGFGYRAKYLRNFIKNYPSFFNEPVLDSEIFNQKLQNIEGIGQKVADCIQLFAYGDISHFPVDTWMEKFMIKFYNNGEKISKKKIRELGGTLFGKWAGYAQEFIFYYARNHPQFFPSKKKKKKI</sequence>
<keyword evidence="7" id="KW-0511">Multifunctional enzyme</keyword>
<dbReference type="InterPro" id="IPR052054">
    <property type="entry name" value="Oxidative_DNA_repair_enzyme"/>
</dbReference>
<proteinExistence type="inferred from homology"/>
<evidence type="ECO:0000256" key="8">
    <source>
        <dbReference type="ARBA" id="ARBA00023295"/>
    </source>
</evidence>
<keyword evidence="4" id="KW-0378">Hydrolase</keyword>
<dbReference type="GO" id="GO:0140078">
    <property type="term" value="F:class I DNA-(apurinic or apyrimidinic site) endonuclease activity"/>
    <property type="evidence" value="ECO:0007669"/>
    <property type="project" value="UniProtKB-EC"/>
</dbReference>
<evidence type="ECO:0000256" key="2">
    <source>
        <dbReference type="ARBA" id="ARBA00012720"/>
    </source>
</evidence>
<keyword evidence="8" id="KW-0326">Glycosidase</keyword>
<dbReference type="SUPFAM" id="SSF55945">
    <property type="entry name" value="TATA-box binding protein-like"/>
    <property type="match status" value="1"/>
</dbReference>
<comment type="similarity">
    <text evidence="1">Belongs to the type-1 OGG1 family.</text>
</comment>
<dbReference type="Proteomes" id="UP000321408">
    <property type="component" value="Chromosome"/>
</dbReference>
<gene>
    <name evidence="10" type="ORF">DSAG12_02295</name>
</gene>
<dbReference type="InterPro" id="IPR011257">
    <property type="entry name" value="DNA_glycosylase"/>
</dbReference>
<dbReference type="EMBL" id="CP042905">
    <property type="protein sequence ID" value="QEE16465.2"/>
    <property type="molecule type" value="Genomic_DNA"/>
</dbReference>
<evidence type="ECO:0000256" key="6">
    <source>
        <dbReference type="ARBA" id="ARBA00023239"/>
    </source>
</evidence>
<dbReference type="CDD" id="cd00056">
    <property type="entry name" value="ENDO3c"/>
    <property type="match status" value="1"/>
</dbReference>
<dbReference type="Gene3D" id="1.10.1670.10">
    <property type="entry name" value="Helix-hairpin-Helix base-excision DNA repair enzymes (C-terminal)"/>
    <property type="match status" value="1"/>
</dbReference>
<organism evidence="10 11">
    <name type="scientific">Promethearchaeum syntrophicum</name>
    <dbReference type="NCBI Taxonomy" id="2594042"/>
    <lineage>
        <taxon>Archaea</taxon>
        <taxon>Promethearchaeati</taxon>
        <taxon>Promethearchaeota</taxon>
        <taxon>Promethearchaeia</taxon>
        <taxon>Promethearchaeales</taxon>
        <taxon>Promethearchaeaceae</taxon>
        <taxon>Promethearchaeum</taxon>
    </lineage>
</organism>
<dbReference type="GO" id="GO:0006289">
    <property type="term" value="P:nucleotide-excision repair"/>
    <property type="evidence" value="ECO:0007669"/>
    <property type="project" value="InterPro"/>
</dbReference>
<dbReference type="SMART" id="SM00478">
    <property type="entry name" value="ENDO3c"/>
    <property type="match status" value="1"/>
</dbReference>
<dbReference type="PANTHER" id="PTHR10242:SF2">
    <property type="entry name" value="N-GLYCOSYLASE_DNA LYASE"/>
    <property type="match status" value="1"/>
</dbReference>